<sequence length="43" mass="5227">MSTSHSYCCRITWQHRLRAMSVFFHLWRLLARSPLSYSFCSFL</sequence>
<name>A0A2P2KQR7_RHIMU</name>
<keyword evidence="1" id="KW-0396">Initiation factor</keyword>
<protein>
    <submittedName>
        <fullName evidence="1">Transcription initiation factor TFIID subunit 14b-like</fullName>
    </submittedName>
</protein>
<evidence type="ECO:0000313" key="1">
    <source>
        <dbReference type="EMBL" id="MBX08054.1"/>
    </source>
</evidence>
<reference evidence="1" key="1">
    <citation type="submission" date="2018-02" db="EMBL/GenBank/DDBJ databases">
        <title>Rhizophora mucronata_Transcriptome.</title>
        <authorList>
            <person name="Meera S.P."/>
            <person name="Sreeshan A."/>
            <person name="Augustine A."/>
        </authorList>
    </citation>
    <scope>NUCLEOTIDE SEQUENCE</scope>
    <source>
        <tissue evidence="1">Leaf</tissue>
    </source>
</reference>
<dbReference type="EMBL" id="GGEC01027570">
    <property type="protein sequence ID" value="MBX08054.1"/>
    <property type="molecule type" value="Transcribed_RNA"/>
</dbReference>
<keyword evidence="1" id="KW-0648">Protein biosynthesis</keyword>
<accession>A0A2P2KQR7</accession>
<dbReference type="AlphaFoldDB" id="A0A2P2KQR7"/>
<proteinExistence type="predicted"/>
<organism evidence="1">
    <name type="scientific">Rhizophora mucronata</name>
    <name type="common">Asiatic mangrove</name>
    <dbReference type="NCBI Taxonomy" id="61149"/>
    <lineage>
        <taxon>Eukaryota</taxon>
        <taxon>Viridiplantae</taxon>
        <taxon>Streptophyta</taxon>
        <taxon>Embryophyta</taxon>
        <taxon>Tracheophyta</taxon>
        <taxon>Spermatophyta</taxon>
        <taxon>Magnoliopsida</taxon>
        <taxon>eudicotyledons</taxon>
        <taxon>Gunneridae</taxon>
        <taxon>Pentapetalae</taxon>
        <taxon>rosids</taxon>
        <taxon>fabids</taxon>
        <taxon>Malpighiales</taxon>
        <taxon>Rhizophoraceae</taxon>
        <taxon>Rhizophora</taxon>
    </lineage>
</organism>
<dbReference type="GO" id="GO:0003743">
    <property type="term" value="F:translation initiation factor activity"/>
    <property type="evidence" value="ECO:0007669"/>
    <property type="project" value="UniProtKB-KW"/>
</dbReference>